<evidence type="ECO:0000313" key="3">
    <source>
        <dbReference type="Proteomes" id="UP001352852"/>
    </source>
</evidence>
<reference evidence="2 3" key="1">
    <citation type="submission" date="2021-06" db="EMBL/GenBank/DDBJ databases">
        <authorList>
            <person name="Palmer J.M."/>
        </authorList>
    </citation>
    <scope>NUCLEOTIDE SEQUENCE [LARGE SCALE GENOMIC DNA]</scope>
    <source>
        <strain evidence="2 3">CL_MEX2019</strain>
        <tissue evidence="2">Muscle</tissue>
    </source>
</reference>
<dbReference type="Proteomes" id="UP001352852">
    <property type="component" value="Unassembled WGS sequence"/>
</dbReference>
<sequence>MTLRIRAWRKHKRELDLFLRYSDDEDEHRGIENNCHCVPGSPEDDWMTFPLIKIKITSAKRHECESYNLTSQAEDNEENQDWATGSKRSRTKKGMPEGFVRSGPFLILTHYTTYTFVL</sequence>
<protein>
    <submittedName>
        <fullName evidence="2">Uncharacterized protein</fullName>
    </submittedName>
</protein>
<evidence type="ECO:0000256" key="1">
    <source>
        <dbReference type="SAM" id="MobiDB-lite"/>
    </source>
</evidence>
<proteinExistence type="predicted"/>
<evidence type="ECO:0000313" key="2">
    <source>
        <dbReference type="EMBL" id="MED6295048.1"/>
    </source>
</evidence>
<organism evidence="2 3">
    <name type="scientific">Characodon lateralis</name>
    <dbReference type="NCBI Taxonomy" id="208331"/>
    <lineage>
        <taxon>Eukaryota</taxon>
        <taxon>Metazoa</taxon>
        <taxon>Chordata</taxon>
        <taxon>Craniata</taxon>
        <taxon>Vertebrata</taxon>
        <taxon>Euteleostomi</taxon>
        <taxon>Actinopterygii</taxon>
        <taxon>Neopterygii</taxon>
        <taxon>Teleostei</taxon>
        <taxon>Neoteleostei</taxon>
        <taxon>Acanthomorphata</taxon>
        <taxon>Ovalentaria</taxon>
        <taxon>Atherinomorphae</taxon>
        <taxon>Cyprinodontiformes</taxon>
        <taxon>Goodeidae</taxon>
        <taxon>Characodon</taxon>
    </lineage>
</organism>
<feature type="region of interest" description="Disordered" evidence="1">
    <location>
        <begin position="68"/>
        <end position="95"/>
    </location>
</feature>
<gene>
    <name evidence="2" type="ORF">CHARACLAT_027403</name>
</gene>
<accession>A0ABU7F8K6</accession>
<comment type="caution">
    <text evidence="2">The sequence shown here is derived from an EMBL/GenBank/DDBJ whole genome shotgun (WGS) entry which is preliminary data.</text>
</comment>
<keyword evidence="3" id="KW-1185">Reference proteome</keyword>
<dbReference type="EMBL" id="JAHUTJ010077226">
    <property type="protein sequence ID" value="MED6295048.1"/>
    <property type="molecule type" value="Genomic_DNA"/>
</dbReference>
<name>A0ABU7F8K6_9TELE</name>